<protein>
    <submittedName>
        <fullName evidence="1">Biotin synthesis protein BioG</fullName>
    </submittedName>
</protein>
<organism evidence="1 2">
    <name type="scientific">Alitibacter langaaensis DSM 22999</name>
    <dbReference type="NCBI Taxonomy" id="1122935"/>
    <lineage>
        <taxon>Bacteria</taxon>
        <taxon>Pseudomonadati</taxon>
        <taxon>Pseudomonadota</taxon>
        <taxon>Gammaproteobacteria</taxon>
        <taxon>Pasteurellales</taxon>
        <taxon>Pasteurellaceae</taxon>
        <taxon>Alitibacter</taxon>
    </lineage>
</organism>
<dbReference type="RefSeq" id="WP_116631170.1">
    <property type="nucleotide sequence ID" value="NZ_QENU01000002.1"/>
</dbReference>
<accession>A0A2U0TCQ8</accession>
<evidence type="ECO:0000313" key="1">
    <source>
        <dbReference type="EMBL" id="PVX41383.1"/>
    </source>
</evidence>
<dbReference type="AlphaFoldDB" id="A0A2U0TCQ8"/>
<comment type="caution">
    <text evidence="1">The sequence shown here is derived from an EMBL/GenBank/DDBJ whole genome shotgun (WGS) entry which is preliminary data.</text>
</comment>
<dbReference type="Proteomes" id="UP000245909">
    <property type="component" value="Unassembled WGS sequence"/>
</dbReference>
<proteinExistence type="predicted"/>
<dbReference type="InterPro" id="IPR007398">
    <property type="entry name" value="BioG"/>
</dbReference>
<keyword evidence="2" id="KW-1185">Reference proteome</keyword>
<name>A0A2U0TCQ8_9PAST</name>
<dbReference type="InterPro" id="IPR029058">
    <property type="entry name" value="AB_hydrolase_fold"/>
</dbReference>
<dbReference type="SUPFAM" id="SSF53474">
    <property type="entry name" value="alpha/beta-Hydrolases"/>
    <property type="match status" value="1"/>
</dbReference>
<dbReference type="Pfam" id="PF04301">
    <property type="entry name" value="BioG"/>
    <property type="match status" value="1"/>
</dbReference>
<reference evidence="1 2" key="1">
    <citation type="submission" date="2018-05" db="EMBL/GenBank/DDBJ databases">
        <title>Genomic Encyclopedia of Type Strains, Phase IV (KMG-IV): sequencing the most valuable type-strain genomes for metagenomic binning, comparative biology and taxonomic classification.</title>
        <authorList>
            <person name="Goeker M."/>
        </authorList>
    </citation>
    <scope>NUCLEOTIDE SEQUENCE [LARGE SCALE GENOMIC DNA]</scope>
    <source>
        <strain evidence="1 2">DSM 22999</strain>
    </source>
</reference>
<gene>
    <name evidence="1" type="ORF">C8D76_10279</name>
</gene>
<sequence>MKTQLMTTQPQKQPNLIVYFAGWGTPISAVAHLDLPQDYDLLICYDYQNLHLDFDFSPYQQIRVVAWSMGVWVADQVMQNIPLSSATAINGTGLPCHDQFGISCEIFKGTLEGLTEESRVKFERRICGDKRNFAIYQQLAEPREFAEIHAELTALYEMIQTQKPQSILWTDAVIAEQDRIFPAQNQFAYWQRHSPAVHISKIAGAHYLFPAMSTWAELWEPRTV</sequence>
<dbReference type="EMBL" id="QENU01000002">
    <property type="protein sequence ID" value="PVX41383.1"/>
    <property type="molecule type" value="Genomic_DNA"/>
</dbReference>
<evidence type="ECO:0000313" key="2">
    <source>
        <dbReference type="Proteomes" id="UP000245909"/>
    </source>
</evidence>
<dbReference type="OrthoDB" id="7688089at2"/>